<dbReference type="PROSITE" id="PS00216">
    <property type="entry name" value="SUGAR_TRANSPORT_1"/>
    <property type="match status" value="1"/>
</dbReference>
<sequence>MTSLTNFLIAMVFYLLVTAMALYAVDRFMASDAESGLAVSAFVIGSVVTRLFTGQAMDLVGRRRTLIVALVVFLGVSAAYMVAGSLWLLIAVRFVHGLAFGAANTTLAASVIGLIPRGRLSEGTGWFGTSTTVATAIGPLLALQLTDIFGYDSLFITCTVFAVAALVVGSIVRLPEAPGHRSARRFSMREMVSTKVIPISAVILIGGLAYSSVLAFLNGYAQEEDLNPAVPSVFFLVYAAVLLASRFFAGPLQDRYGDNAVVCPLIVCFAVGLAVLSLWSAPGGFVTAAILCALGFGALMTSLQSVAVSIVPREKVGTATSTFFLMLDAGVGVGPIVLGALLPATGYSGMYLVLSGVMVALLVFYWLVHGRKSRPDSGVPLPGRGEHLAVATGAQPPR</sequence>
<dbReference type="InterPro" id="IPR052714">
    <property type="entry name" value="MFS_Exporter"/>
</dbReference>
<feature type="transmembrane region" description="Helical" evidence="6">
    <location>
        <begin position="285"/>
        <end position="311"/>
    </location>
</feature>
<dbReference type="InterPro" id="IPR011701">
    <property type="entry name" value="MFS"/>
</dbReference>
<accession>A0ABU7LIM5</accession>
<dbReference type="InterPro" id="IPR020846">
    <property type="entry name" value="MFS_dom"/>
</dbReference>
<dbReference type="EMBL" id="JAUTXY010000017">
    <property type="protein sequence ID" value="MEE2061361.1"/>
    <property type="molecule type" value="Genomic_DNA"/>
</dbReference>
<dbReference type="InterPro" id="IPR005829">
    <property type="entry name" value="Sugar_transporter_CS"/>
</dbReference>
<feature type="region of interest" description="Disordered" evidence="5">
    <location>
        <begin position="378"/>
        <end position="398"/>
    </location>
</feature>
<evidence type="ECO:0000256" key="2">
    <source>
        <dbReference type="ARBA" id="ARBA00022692"/>
    </source>
</evidence>
<keyword evidence="3 6" id="KW-1133">Transmembrane helix</keyword>
<evidence type="ECO:0000256" key="5">
    <source>
        <dbReference type="SAM" id="MobiDB-lite"/>
    </source>
</evidence>
<evidence type="ECO:0000256" key="3">
    <source>
        <dbReference type="ARBA" id="ARBA00022989"/>
    </source>
</evidence>
<feature type="transmembrane region" description="Helical" evidence="6">
    <location>
        <begin position="348"/>
        <end position="368"/>
    </location>
</feature>
<keyword evidence="9" id="KW-1185">Reference proteome</keyword>
<dbReference type="Proteomes" id="UP001336020">
    <property type="component" value="Unassembled WGS sequence"/>
</dbReference>
<evidence type="ECO:0000256" key="1">
    <source>
        <dbReference type="ARBA" id="ARBA00004651"/>
    </source>
</evidence>
<name>A0ABU7LIM5_9NOCA</name>
<comment type="subcellular location">
    <subcellularLocation>
        <location evidence="1">Cell membrane</location>
        <topology evidence="1">Multi-pass membrane protein</topology>
    </subcellularLocation>
</comment>
<organism evidence="8 9">
    <name type="scientific">Rhodococcus artemisiae</name>
    <dbReference type="NCBI Taxonomy" id="714159"/>
    <lineage>
        <taxon>Bacteria</taxon>
        <taxon>Bacillati</taxon>
        <taxon>Actinomycetota</taxon>
        <taxon>Actinomycetes</taxon>
        <taxon>Mycobacteriales</taxon>
        <taxon>Nocardiaceae</taxon>
        <taxon>Rhodococcus</taxon>
    </lineage>
</organism>
<dbReference type="RefSeq" id="WP_330136515.1">
    <property type="nucleotide sequence ID" value="NZ_JAUTXY010000017.1"/>
</dbReference>
<protein>
    <submittedName>
        <fullName evidence="8">MFS transporter</fullName>
    </submittedName>
</protein>
<feature type="transmembrane region" description="Helical" evidence="6">
    <location>
        <begin position="37"/>
        <end position="53"/>
    </location>
</feature>
<dbReference type="PANTHER" id="PTHR23531:SF2">
    <property type="entry name" value="PERMEASE"/>
    <property type="match status" value="1"/>
</dbReference>
<dbReference type="SUPFAM" id="SSF103473">
    <property type="entry name" value="MFS general substrate transporter"/>
    <property type="match status" value="1"/>
</dbReference>
<dbReference type="PROSITE" id="PS50850">
    <property type="entry name" value="MFS"/>
    <property type="match status" value="1"/>
</dbReference>
<reference evidence="8 9" key="1">
    <citation type="submission" date="2023-07" db="EMBL/GenBank/DDBJ databases">
        <authorList>
            <person name="Girao M."/>
            <person name="Carvalho M.F."/>
        </authorList>
    </citation>
    <scope>NUCLEOTIDE SEQUENCE [LARGE SCALE GENOMIC DNA]</scope>
    <source>
        <strain evidence="8 9">YIM65754</strain>
    </source>
</reference>
<feature type="transmembrane region" description="Helical" evidence="6">
    <location>
        <begin position="196"/>
        <end position="217"/>
    </location>
</feature>
<evidence type="ECO:0000256" key="6">
    <source>
        <dbReference type="SAM" id="Phobius"/>
    </source>
</evidence>
<evidence type="ECO:0000259" key="7">
    <source>
        <dbReference type="PROSITE" id="PS50850"/>
    </source>
</evidence>
<evidence type="ECO:0000313" key="9">
    <source>
        <dbReference type="Proteomes" id="UP001336020"/>
    </source>
</evidence>
<dbReference type="CDD" id="cd17489">
    <property type="entry name" value="MFS_YfcJ_like"/>
    <property type="match status" value="1"/>
</dbReference>
<feature type="transmembrane region" description="Helical" evidence="6">
    <location>
        <begin position="7"/>
        <end position="25"/>
    </location>
</feature>
<evidence type="ECO:0000313" key="8">
    <source>
        <dbReference type="EMBL" id="MEE2061361.1"/>
    </source>
</evidence>
<feature type="transmembrane region" description="Helical" evidence="6">
    <location>
        <begin position="123"/>
        <end position="142"/>
    </location>
</feature>
<proteinExistence type="predicted"/>
<feature type="transmembrane region" description="Helical" evidence="6">
    <location>
        <begin position="154"/>
        <end position="175"/>
    </location>
</feature>
<gene>
    <name evidence="8" type="ORF">Q7514_27935</name>
</gene>
<feature type="transmembrane region" description="Helical" evidence="6">
    <location>
        <begin position="323"/>
        <end position="342"/>
    </location>
</feature>
<feature type="transmembrane region" description="Helical" evidence="6">
    <location>
        <begin position="261"/>
        <end position="279"/>
    </location>
</feature>
<keyword evidence="4 6" id="KW-0472">Membrane</keyword>
<feature type="transmembrane region" description="Helical" evidence="6">
    <location>
        <begin position="94"/>
        <end position="116"/>
    </location>
</feature>
<keyword evidence="2 6" id="KW-0812">Transmembrane</keyword>
<comment type="caution">
    <text evidence="8">The sequence shown here is derived from an EMBL/GenBank/DDBJ whole genome shotgun (WGS) entry which is preliminary data.</text>
</comment>
<feature type="transmembrane region" description="Helical" evidence="6">
    <location>
        <begin position="65"/>
        <end position="88"/>
    </location>
</feature>
<dbReference type="Pfam" id="PF07690">
    <property type="entry name" value="MFS_1"/>
    <property type="match status" value="1"/>
</dbReference>
<dbReference type="InterPro" id="IPR036259">
    <property type="entry name" value="MFS_trans_sf"/>
</dbReference>
<feature type="domain" description="Major facilitator superfamily (MFS) profile" evidence="7">
    <location>
        <begin position="1"/>
        <end position="373"/>
    </location>
</feature>
<feature type="transmembrane region" description="Helical" evidence="6">
    <location>
        <begin position="229"/>
        <end position="249"/>
    </location>
</feature>
<dbReference type="PANTHER" id="PTHR23531">
    <property type="entry name" value="QUINOLENE RESISTANCE PROTEIN NORA"/>
    <property type="match status" value="1"/>
</dbReference>
<evidence type="ECO:0000256" key="4">
    <source>
        <dbReference type="ARBA" id="ARBA00023136"/>
    </source>
</evidence>
<dbReference type="Gene3D" id="1.20.1250.20">
    <property type="entry name" value="MFS general substrate transporter like domains"/>
    <property type="match status" value="1"/>
</dbReference>